<reference evidence="4 5" key="1">
    <citation type="submission" date="2017-12" db="EMBL/GenBank/DDBJ databases">
        <title>Isolation and characterization of estrogens degradatiion strain Microbacterium hominis SJTG1.</title>
        <authorList>
            <person name="Xiong W."/>
            <person name="Yin C."/>
            <person name="Zheng D."/>
            <person name="Liang R."/>
        </authorList>
    </citation>
    <scope>NUCLEOTIDE SEQUENCE [LARGE SCALE GENOMIC DNA]</scope>
    <source>
        <strain evidence="4 5">SJTG1</strain>
    </source>
</reference>
<dbReference type="Pfam" id="PF03703">
    <property type="entry name" value="bPH_2"/>
    <property type="match status" value="1"/>
</dbReference>
<evidence type="ECO:0000313" key="5">
    <source>
        <dbReference type="Proteomes" id="UP000233276"/>
    </source>
</evidence>
<dbReference type="InterPro" id="IPR005182">
    <property type="entry name" value="YdbS-like_PH"/>
</dbReference>
<evidence type="ECO:0000256" key="1">
    <source>
        <dbReference type="SAM" id="MobiDB-lite"/>
    </source>
</evidence>
<keyword evidence="2" id="KW-0812">Transmembrane</keyword>
<organism evidence="4 5">
    <name type="scientific">Microbacterium hominis</name>
    <dbReference type="NCBI Taxonomy" id="162426"/>
    <lineage>
        <taxon>Bacteria</taxon>
        <taxon>Bacillati</taxon>
        <taxon>Actinomycetota</taxon>
        <taxon>Actinomycetes</taxon>
        <taxon>Micrococcales</taxon>
        <taxon>Microbacteriaceae</taxon>
        <taxon>Microbacterium</taxon>
    </lineage>
</organism>
<feature type="compositionally biased region" description="Low complexity" evidence="1">
    <location>
        <begin position="1"/>
        <end position="10"/>
    </location>
</feature>
<feature type="domain" description="YdbS-like PH" evidence="3">
    <location>
        <begin position="84"/>
        <end position="153"/>
    </location>
</feature>
<dbReference type="RefSeq" id="WP_061782057.1">
    <property type="nucleotide sequence ID" value="NZ_CP025299.1"/>
</dbReference>
<keyword evidence="2" id="KW-1133">Transmembrane helix</keyword>
<evidence type="ECO:0000313" key="4">
    <source>
        <dbReference type="EMBL" id="AUG30438.1"/>
    </source>
</evidence>
<evidence type="ECO:0000256" key="2">
    <source>
        <dbReference type="SAM" id="Phobius"/>
    </source>
</evidence>
<keyword evidence="2" id="KW-0472">Membrane</keyword>
<feature type="transmembrane region" description="Helical" evidence="2">
    <location>
        <begin position="64"/>
        <end position="85"/>
    </location>
</feature>
<protein>
    <recommendedName>
        <fullName evidence="3">YdbS-like PH domain-containing protein</fullName>
    </recommendedName>
</protein>
<dbReference type="KEGG" id="mhos:CXR34_13890"/>
<dbReference type="AlphaFoldDB" id="A0A2K9DPX5"/>
<dbReference type="EMBL" id="CP025299">
    <property type="protein sequence ID" value="AUG30438.1"/>
    <property type="molecule type" value="Genomic_DNA"/>
</dbReference>
<feature type="transmembrane region" description="Helical" evidence="2">
    <location>
        <begin position="35"/>
        <end position="52"/>
    </location>
</feature>
<gene>
    <name evidence="4" type="ORF">CXR34_13890</name>
</gene>
<name>A0A2K9DPX5_9MICO</name>
<feature type="region of interest" description="Disordered" evidence="1">
    <location>
        <begin position="1"/>
        <end position="21"/>
    </location>
</feature>
<dbReference type="Proteomes" id="UP000233276">
    <property type="component" value="Chromosome"/>
</dbReference>
<sequence length="190" mass="20919">MTSPTAYPGRPATPAPGAPTPERRIARVRGHARRLFWSALVLIVAAGAAGYFTGNLPAPFEDWMLWATAGAVVLLLVVLPYLRWLSHTYTVTTRRVVEQSGTFGQRRRELLHARGYTIAERRGPLQRLWGAGTLVLSNGVDEPLRLVNVPAVRLLHEALSDQVEVSQILAHRDARWDAATTVIPDPPPLP</sequence>
<evidence type="ECO:0000259" key="3">
    <source>
        <dbReference type="Pfam" id="PF03703"/>
    </source>
</evidence>
<accession>A0A2K9DPX5</accession>
<proteinExistence type="predicted"/>